<accession>A0A6N7IYN2</accession>
<dbReference type="InterPro" id="IPR009229">
    <property type="entry name" value="AgrD"/>
</dbReference>
<comment type="caution">
    <text evidence="1">The sequence shown here is derived from an EMBL/GenBank/DDBJ whole genome shotgun (WGS) entry which is preliminary data.</text>
</comment>
<dbReference type="Proteomes" id="UP000460257">
    <property type="component" value="Unassembled WGS sequence"/>
</dbReference>
<protein>
    <submittedName>
        <fullName evidence="1">Cyclic lactone autoinducer peptide</fullName>
    </submittedName>
</protein>
<organism evidence="1 2">
    <name type="scientific">Candidatus Weimeria bifida</name>
    <dbReference type="NCBI Taxonomy" id="2599074"/>
    <lineage>
        <taxon>Bacteria</taxon>
        <taxon>Bacillati</taxon>
        <taxon>Bacillota</taxon>
        <taxon>Clostridia</taxon>
        <taxon>Lachnospirales</taxon>
        <taxon>Lachnospiraceae</taxon>
        <taxon>Candidatus Weimeria</taxon>
    </lineage>
</organism>
<keyword evidence="2" id="KW-1185">Reference proteome</keyword>
<proteinExistence type="predicted"/>
<dbReference type="AlphaFoldDB" id="A0A6N7IYN2"/>
<sequence>MALATICGWFAHQPKRPDGVRNIRPKIQP</sequence>
<evidence type="ECO:0000313" key="1">
    <source>
        <dbReference type="EMBL" id="MQN01050.1"/>
    </source>
</evidence>
<reference evidence="1" key="1">
    <citation type="journal article" date="2020" name="Appl. Environ. Microbiol.">
        <title>Medium-Chain Fatty Acid Synthesis by 'Candidatus Weimeria bifida' gen. nov., sp. nov., and 'Candidatus Pseudoramibacter fermentans' sp. nov.</title>
        <authorList>
            <person name="Scarborough M.J."/>
            <person name="Myers K.S."/>
            <person name="Donohue T.J."/>
            <person name="Noguera D.R."/>
        </authorList>
    </citation>
    <scope>NUCLEOTIDE SEQUENCE</scope>
    <source>
        <strain evidence="1">LCO1.1</strain>
    </source>
</reference>
<name>A0A6N7IYN2_9FIRM</name>
<evidence type="ECO:0000313" key="2">
    <source>
        <dbReference type="Proteomes" id="UP000460257"/>
    </source>
</evidence>
<dbReference type="EMBL" id="VOGC01000002">
    <property type="protein sequence ID" value="MQN01050.1"/>
    <property type="molecule type" value="Genomic_DNA"/>
</dbReference>
<dbReference type="NCBIfam" id="TIGR04223">
    <property type="entry name" value="quorum_AgrD"/>
    <property type="match status" value="1"/>
</dbReference>
<gene>
    <name evidence="1" type="ORF">FRC54_03585</name>
</gene>